<dbReference type="GO" id="GO:0004930">
    <property type="term" value="F:G protein-coupled receptor activity"/>
    <property type="evidence" value="ECO:0007669"/>
    <property type="project" value="UniProtKB-KW"/>
</dbReference>
<keyword evidence="3" id="KW-1003">Cell membrane</keyword>
<evidence type="ECO:0000256" key="4">
    <source>
        <dbReference type="ARBA" id="ARBA00022692"/>
    </source>
</evidence>
<feature type="compositionally biased region" description="Polar residues" evidence="10">
    <location>
        <begin position="455"/>
        <end position="466"/>
    </location>
</feature>
<feature type="compositionally biased region" description="Polar residues" evidence="10">
    <location>
        <begin position="592"/>
        <end position="617"/>
    </location>
</feature>
<evidence type="ECO:0000256" key="9">
    <source>
        <dbReference type="ARBA" id="ARBA00023224"/>
    </source>
</evidence>
<feature type="region of interest" description="Disordered" evidence="10">
    <location>
        <begin position="334"/>
        <end position="378"/>
    </location>
</feature>
<proteinExistence type="inferred from homology"/>
<dbReference type="CDD" id="cd14967">
    <property type="entry name" value="7tmA_amine_R-like"/>
    <property type="match status" value="1"/>
</dbReference>
<dbReference type="Proteomes" id="UP001487740">
    <property type="component" value="Unassembled WGS sequence"/>
</dbReference>
<dbReference type="SUPFAM" id="SSF81321">
    <property type="entry name" value="Family A G protein-coupled receptor-like"/>
    <property type="match status" value="1"/>
</dbReference>
<keyword evidence="9" id="KW-0807">Transducer</keyword>
<dbReference type="Gene3D" id="1.20.1070.10">
    <property type="entry name" value="Rhodopsin 7-helix transmembrane proteins"/>
    <property type="match status" value="1"/>
</dbReference>
<keyword evidence="4 11" id="KW-0812">Transmembrane</keyword>
<feature type="region of interest" description="Disordered" evidence="10">
    <location>
        <begin position="120"/>
        <end position="150"/>
    </location>
</feature>
<feature type="transmembrane region" description="Helical" evidence="11">
    <location>
        <begin position="711"/>
        <end position="732"/>
    </location>
</feature>
<dbReference type="PROSITE" id="PS50262">
    <property type="entry name" value="G_PROTEIN_RECEP_F1_2"/>
    <property type="match status" value="1"/>
</dbReference>
<feature type="transmembrane region" description="Helical" evidence="11">
    <location>
        <begin position="637"/>
        <end position="661"/>
    </location>
</feature>
<dbReference type="AlphaFoldDB" id="A0AAW0TJR3"/>
<comment type="similarity">
    <text evidence="2">Belongs to the G-protein coupled receptor 1 family.</text>
</comment>
<feature type="region of interest" description="Disordered" evidence="10">
    <location>
        <begin position="77"/>
        <end position="98"/>
    </location>
</feature>
<feature type="transmembrane region" description="Helical" evidence="11">
    <location>
        <begin position="753"/>
        <end position="774"/>
    </location>
</feature>
<keyword evidence="6" id="KW-0297">G-protein coupled receptor</keyword>
<keyword evidence="5 11" id="KW-1133">Transmembrane helix</keyword>
<sequence length="962" mass="103650">MIAQAITPHPAQAATSEPHTPVTNVTPTSEMPIGASILWAFLLTATHNLTLPEHSTLSFGLQHSVPETTLAPQEVYSTPRPQLSATSPAGVSQPLTQPIPWTKSSITEFTLELSRTKSALSPPLPQELQPTPLVFQDTQRGPPLTEREGSAADMVPSVTPHTENVHLDFPLVKSSVRTRSPTRDSGGLPSRPTRASLPDAVSRTTVMPSLASPHKPVIMDTALGAPQTTVTPPWTVESLETNSAGPDPLNDQLHATDLEQADSEELESVLVVSEGNGATEQLPGKGGRTAGQNRNSLMAKLIDDRGGTTLSGGNTVWFSSNGRLLAEPRTISVNTQTSDGSERPPALLGDPSTHEPPDEAQDSLAVQPHSGESEGSPEILTISLVTQYLSGEVEGSPEPSPEPLTSYFVPEAEGSLEPPPEPLPTHLVPEVKDSSETAPESLLVFIVPEVEGSSQLPPELLTTRSSPEVEGSSEPAPEPLTTHSSSEVEGSSEPAPEPLTTRSVPEAEDSPEPAPETFMASPIPVAKGSSEPPTEPLTAFLVASQLSGEAETLTGSSAAAGQITPASAIPTTPAGCSTSSQQPPDEECSHSAALQASESSSFLSEPQETNETVNDTAGTEAVETSRGSGIQWSTFKVVMFVVQFVIMVETVFGNLMVILSVKMEKKLQTPFNYYIVNLAFTDMNVGISVMSLFMIYNLYDYFPFNAALCHYWVWSDYTMTFESVMTLAAISIDRLWSVTWSLHYRNHNSTRKSLYIILGTWCLVAVIWLPPFLYDRAVNVYGDGDCYWDAVLNKNLVVYVGFLGYYMPLLVMLGAYAKILLVVRKRAASIRDAGRKPSIQADPSSGGGGGGGGGGGDQKRLVAGAAATQPKDDKQEQKLKREMKAVYTLLNIVVIFLLCWVPFYILFVLSAWFPTLFPPWYVTFSYWMAYINSAVNPILYPLSSPEFRQAYKKVILAMIGRA</sequence>
<evidence type="ECO:0000256" key="3">
    <source>
        <dbReference type="ARBA" id="ARBA00022475"/>
    </source>
</evidence>
<dbReference type="InterPro" id="IPR017452">
    <property type="entry name" value="GPCR_Rhodpsn_7TM"/>
</dbReference>
<feature type="region of interest" description="Disordered" evidence="10">
    <location>
        <begin position="834"/>
        <end position="856"/>
    </location>
</feature>
<dbReference type="EMBL" id="JARAKH010000030">
    <property type="protein sequence ID" value="KAK8387473.1"/>
    <property type="molecule type" value="Genomic_DNA"/>
</dbReference>
<dbReference type="SMART" id="SM01381">
    <property type="entry name" value="7TM_GPCR_Srsx"/>
    <property type="match status" value="1"/>
</dbReference>
<dbReference type="Pfam" id="PF00001">
    <property type="entry name" value="7tm_1"/>
    <property type="match status" value="1"/>
</dbReference>
<feature type="transmembrane region" description="Helical" evidence="11">
    <location>
        <begin position="673"/>
        <end position="699"/>
    </location>
</feature>
<feature type="region of interest" description="Disordered" evidence="10">
    <location>
        <begin position="1"/>
        <end position="27"/>
    </location>
</feature>
<keyword evidence="8" id="KW-0675">Receptor</keyword>
<gene>
    <name evidence="13" type="ORF">O3P69_018197</name>
</gene>
<keyword evidence="7 11" id="KW-0472">Membrane</keyword>
<feature type="region of interest" description="Disordered" evidence="10">
    <location>
        <begin position="172"/>
        <end position="199"/>
    </location>
</feature>
<evidence type="ECO:0000256" key="11">
    <source>
        <dbReference type="SAM" id="Phobius"/>
    </source>
</evidence>
<dbReference type="GO" id="GO:0005886">
    <property type="term" value="C:plasma membrane"/>
    <property type="evidence" value="ECO:0007669"/>
    <property type="project" value="UniProtKB-SubCell"/>
</dbReference>
<feature type="transmembrane region" description="Helical" evidence="11">
    <location>
        <begin position="885"/>
        <end position="912"/>
    </location>
</feature>
<evidence type="ECO:0000256" key="8">
    <source>
        <dbReference type="ARBA" id="ARBA00023170"/>
    </source>
</evidence>
<dbReference type="PRINTS" id="PR00237">
    <property type="entry name" value="GPCRRHODOPSN"/>
</dbReference>
<comment type="subcellular location">
    <subcellularLocation>
        <location evidence="1">Cell membrane</location>
        <topology evidence="1">Multi-pass membrane protein</topology>
    </subcellularLocation>
</comment>
<reference evidence="13 14" key="1">
    <citation type="submission" date="2023-03" db="EMBL/GenBank/DDBJ databases">
        <title>High-quality genome of Scylla paramamosain provides insights in environmental adaptation.</title>
        <authorList>
            <person name="Zhang L."/>
        </authorList>
    </citation>
    <scope>NUCLEOTIDE SEQUENCE [LARGE SCALE GENOMIC DNA]</scope>
    <source>
        <strain evidence="13">LZ_2023a</strain>
        <tissue evidence="13">Muscle</tissue>
    </source>
</reference>
<feature type="domain" description="G-protein coupled receptors family 1 profile" evidence="12">
    <location>
        <begin position="653"/>
        <end position="940"/>
    </location>
</feature>
<feature type="compositionally biased region" description="Polar residues" evidence="10">
    <location>
        <begin position="574"/>
        <end position="583"/>
    </location>
</feature>
<evidence type="ECO:0000259" key="12">
    <source>
        <dbReference type="PROSITE" id="PS50262"/>
    </source>
</evidence>
<feature type="region of interest" description="Disordered" evidence="10">
    <location>
        <begin position="455"/>
        <end position="534"/>
    </location>
</feature>
<evidence type="ECO:0000313" key="14">
    <source>
        <dbReference type="Proteomes" id="UP001487740"/>
    </source>
</evidence>
<feature type="compositionally biased region" description="Polar residues" evidence="10">
    <location>
        <begin position="13"/>
        <end position="27"/>
    </location>
</feature>
<evidence type="ECO:0000313" key="13">
    <source>
        <dbReference type="EMBL" id="KAK8387473.1"/>
    </source>
</evidence>
<feature type="transmembrane region" description="Helical" evidence="11">
    <location>
        <begin position="797"/>
        <end position="821"/>
    </location>
</feature>
<feature type="compositionally biased region" description="Polar residues" evidence="10">
    <location>
        <begin position="77"/>
        <end position="96"/>
    </location>
</feature>
<evidence type="ECO:0000256" key="10">
    <source>
        <dbReference type="SAM" id="MobiDB-lite"/>
    </source>
</evidence>
<keyword evidence="14" id="KW-1185">Reference proteome</keyword>
<evidence type="ECO:0000256" key="7">
    <source>
        <dbReference type="ARBA" id="ARBA00023136"/>
    </source>
</evidence>
<comment type="caution">
    <text evidence="13">The sequence shown here is derived from an EMBL/GenBank/DDBJ whole genome shotgun (WGS) entry which is preliminary data.</text>
</comment>
<evidence type="ECO:0000256" key="5">
    <source>
        <dbReference type="ARBA" id="ARBA00022989"/>
    </source>
</evidence>
<accession>A0AAW0TJR3</accession>
<dbReference type="InterPro" id="IPR000276">
    <property type="entry name" value="GPCR_Rhodpsn"/>
</dbReference>
<feature type="region of interest" description="Disordered" evidence="10">
    <location>
        <begin position="569"/>
        <end position="621"/>
    </location>
</feature>
<organism evidence="13 14">
    <name type="scientific">Scylla paramamosain</name>
    <name type="common">Mud crab</name>
    <dbReference type="NCBI Taxonomy" id="85552"/>
    <lineage>
        <taxon>Eukaryota</taxon>
        <taxon>Metazoa</taxon>
        <taxon>Ecdysozoa</taxon>
        <taxon>Arthropoda</taxon>
        <taxon>Crustacea</taxon>
        <taxon>Multicrustacea</taxon>
        <taxon>Malacostraca</taxon>
        <taxon>Eumalacostraca</taxon>
        <taxon>Eucarida</taxon>
        <taxon>Decapoda</taxon>
        <taxon>Pleocyemata</taxon>
        <taxon>Brachyura</taxon>
        <taxon>Eubrachyura</taxon>
        <taxon>Portunoidea</taxon>
        <taxon>Portunidae</taxon>
        <taxon>Portuninae</taxon>
        <taxon>Scylla</taxon>
    </lineage>
</organism>
<evidence type="ECO:0000256" key="2">
    <source>
        <dbReference type="ARBA" id="ARBA00010663"/>
    </source>
</evidence>
<feature type="compositionally biased region" description="Gly residues" evidence="10">
    <location>
        <begin position="845"/>
        <end position="856"/>
    </location>
</feature>
<feature type="region of interest" description="Disordered" evidence="10">
    <location>
        <begin position="391"/>
        <end position="428"/>
    </location>
</feature>
<protein>
    <recommendedName>
        <fullName evidence="12">G-protein coupled receptors family 1 profile domain-containing protein</fullName>
    </recommendedName>
</protein>
<dbReference type="PANTHER" id="PTHR24248">
    <property type="entry name" value="ADRENERGIC RECEPTOR-RELATED G-PROTEIN COUPLED RECEPTOR"/>
    <property type="match status" value="1"/>
</dbReference>
<name>A0AAW0TJR3_SCYPA</name>
<evidence type="ECO:0000256" key="1">
    <source>
        <dbReference type="ARBA" id="ARBA00004651"/>
    </source>
</evidence>
<evidence type="ECO:0000256" key="6">
    <source>
        <dbReference type="ARBA" id="ARBA00023040"/>
    </source>
</evidence>
<feature type="transmembrane region" description="Helical" evidence="11">
    <location>
        <begin position="924"/>
        <end position="943"/>
    </location>
</feature>